<comment type="caution">
    <text evidence="1">The sequence shown here is derived from an EMBL/GenBank/DDBJ whole genome shotgun (WGS) entry which is preliminary data.</text>
</comment>
<dbReference type="AlphaFoldDB" id="A0A5C6EEU6"/>
<proteinExistence type="predicted"/>
<evidence type="ECO:0000313" key="1">
    <source>
        <dbReference type="EMBL" id="TWU46517.1"/>
    </source>
</evidence>
<sequence>MFIDNPTEGWKQLQSDWIGIRDGIDTIRQEIEASVTQWQYTDDQLLIPNHPLNWSIDTSESDGYWKDRKTLFGPAPKQVFRQVKHGFDQDHRIVIAQREWYSFLVMYSDTFHDITTAHKSDEDAYTVNPERPRFTRCNSDERQRIISTYKYSPAESDHLTIEMFQWNDDRIVASFRQSFEHNGELPNWAKDDSPEVNAARFRIVTPELREFMPSQEILTYSYDKLGILQSVQSEATHKSRSSTVYTRNTNDTIESVSLELQPLLVKQIAATLKKAKKAHPLHRVALIYSAEHAHCGLPTSVACRSNLDSDADRFDVEAFPVEAVWPPEKRTGQTLRTLTNRLLIAVDALPEFRDVDAPQPFRELLWKVCRDLQSQLSGEKWVDSDFAIYPLDDHGDVNAMEDFEKSRA</sequence>
<name>A0A5C6EEU6_9BACT</name>
<dbReference type="EMBL" id="SJPX01000006">
    <property type="protein sequence ID" value="TWU46517.1"/>
    <property type="molecule type" value="Genomic_DNA"/>
</dbReference>
<keyword evidence="2" id="KW-1185">Reference proteome</keyword>
<protein>
    <submittedName>
        <fullName evidence="1">Uncharacterized protein</fullName>
    </submittedName>
</protein>
<reference evidence="1 2" key="1">
    <citation type="submission" date="2019-02" db="EMBL/GenBank/DDBJ databases">
        <title>Deep-cultivation of Planctomycetes and their phenomic and genomic characterization uncovers novel biology.</title>
        <authorList>
            <person name="Wiegand S."/>
            <person name="Jogler M."/>
            <person name="Boedeker C."/>
            <person name="Pinto D."/>
            <person name="Vollmers J."/>
            <person name="Rivas-Marin E."/>
            <person name="Kohn T."/>
            <person name="Peeters S.H."/>
            <person name="Heuer A."/>
            <person name="Rast P."/>
            <person name="Oberbeckmann S."/>
            <person name="Bunk B."/>
            <person name="Jeske O."/>
            <person name="Meyerdierks A."/>
            <person name="Storesund J.E."/>
            <person name="Kallscheuer N."/>
            <person name="Luecker S."/>
            <person name="Lage O.M."/>
            <person name="Pohl T."/>
            <person name="Merkel B.J."/>
            <person name="Hornburger P."/>
            <person name="Mueller R.-W."/>
            <person name="Bruemmer F."/>
            <person name="Labrenz M."/>
            <person name="Spormann A.M."/>
            <person name="Op Den Camp H."/>
            <person name="Overmann J."/>
            <person name="Amann R."/>
            <person name="Jetten M.S.M."/>
            <person name="Mascher T."/>
            <person name="Medema M.H."/>
            <person name="Devos D.P."/>
            <person name="Kaster A.-K."/>
            <person name="Ovreas L."/>
            <person name="Rohde M."/>
            <person name="Galperin M.Y."/>
            <person name="Jogler C."/>
        </authorList>
    </citation>
    <scope>NUCLEOTIDE SEQUENCE [LARGE SCALE GENOMIC DNA]</scope>
    <source>
        <strain evidence="1 2">Poly59</strain>
    </source>
</reference>
<gene>
    <name evidence="1" type="ORF">Poly59_54900</name>
</gene>
<accession>A0A5C6EEU6</accession>
<dbReference type="OrthoDB" id="229769at2"/>
<dbReference type="Proteomes" id="UP000317977">
    <property type="component" value="Unassembled WGS sequence"/>
</dbReference>
<evidence type="ECO:0000313" key="2">
    <source>
        <dbReference type="Proteomes" id="UP000317977"/>
    </source>
</evidence>
<organism evidence="1 2">
    <name type="scientific">Rubripirellula reticaptiva</name>
    <dbReference type="NCBI Taxonomy" id="2528013"/>
    <lineage>
        <taxon>Bacteria</taxon>
        <taxon>Pseudomonadati</taxon>
        <taxon>Planctomycetota</taxon>
        <taxon>Planctomycetia</taxon>
        <taxon>Pirellulales</taxon>
        <taxon>Pirellulaceae</taxon>
        <taxon>Rubripirellula</taxon>
    </lineage>
</organism>
<dbReference type="RefSeq" id="WP_146537038.1">
    <property type="nucleotide sequence ID" value="NZ_SJPX01000006.1"/>
</dbReference>